<evidence type="ECO:0000313" key="1">
    <source>
        <dbReference type="EMBL" id="GAA4786525.1"/>
    </source>
</evidence>
<keyword evidence="2" id="KW-1185">Reference proteome</keyword>
<dbReference type="InterPro" id="IPR023393">
    <property type="entry name" value="START-like_dom_sf"/>
</dbReference>
<evidence type="ECO:0000313" key="2">
    <source>
        <dbReference type="Proteomes" id="UP001500187"/>
    </source>
</evidence>
<dbReference type="Gene3D" id="3.30.530.20">
    <property type="match status" value="1"/>
</dbReference>
<proteinExistence type="predicted"/>
<comment type="caution">
    <text evidence="1">The sequence shown here is derived from an EMBL/GenBank/DDBJ whole genome shotgun (WGS) entry which is preliminary data.</text>
</comment>
<dbReference type="EMBL" id="BAABKP010000001">
    <property type="protein sequence ID" value="GAA4786525.1"/>
    <property type="molecule type" value="Genomic_DNA"/>
</dbReference>
<dbReference type="RefSeq" id="WP_345443099.1">
    <property type="nucleotide sequence ID" value="NZ_BAABKP010000001.1"/>
</dbReference>
<protein>
    <recommendedName>
        <fullName evidence="3">SRPBCC domain-containing protein</fullName>
    </recommendedName>
</protein>
<reference evidence="2" key="1">
    <citation type="journal article" date="2019" name="Int. J. Syst. Evol. Microbiol.">
        <title>The Global Catalogue of Microorganisms (GCM) 10K type strain sequencing project: providing services to taxonomists for standard genome sequencing and annotation.</title>
        <authorList>
            <consortium name="The Broad Institute Genomics Platform"/>
            <consortium name="The Broad Institute Genome Sequencing Center for Infectious Disease"/>
            <person name="Wu L."/>
            <person name="Ma J."/>
        </authorList>
    </citation>
    <scope>NUCLEOTIDE SEQUENCE [LARGE SCALE GENOMIC DNA]</scope>
    <source>
        <strain evidence="2">JCM 18541</strain>
    </source>
</reference>
<accession>A0ABP9AXQ2</accession>
<gene>
    <name evidence="1" type="ORF">GCM10023352_00010</name>
</gene>
<dbReference type="Proteomes" id="UP001500187">
    <property type="component" value="Unassembled WGS sequence"/>
</dbReference>
<sequence>MDLFSHQPKAETATLPATEHQTHAVFAELSLPFEEIWQGFTAYTHLWWPQQLRQEPTSHIEISSEYLLEQNEDGESTLLGQTVHYVPGDVVSLRFHEETAPDLHAAFPNGLSFTFDIGDATLPSIVEVSTGILAPREISADAELGLAGEPARGLAEHILSAFARFMGKTQAVKVEEL</sequence>
<organism evidence="1 2">
    <name type="scientific">Rothia endophytica</name>
    <dbReference type="NCBI Taxonomy" id="1324766"/>
    <lineage>
        <taxon>Bacteria</taxon>
        <taxon>Bacillati</taxon>
        <taxon>Actinomycetota</taxon>
        <taxon>Actinomycetes</taxon>
        <taxon>Micrococcales</taxon>
        <taxon>Micrococcaceae</taxon>
        <taxon>Rothia</taxon>
    </lineage>
</organism>
<evidence type="ECO:0008006" key="3">
    <source>
        <dbReference type="Google" id="ProtNLM"/>
    </source>
</evidence>
<name>A0ABP9AXQ2_9MICC</name>